<dbReference type="EMBL" id="JAVFHQ010000008">
    <property type="protein sequence ID" value="KAK4548267.1"/>
    <property type="molecule type" value="Genomic_DNA"/>
</dbReference>
<reference evidence="1 2" key="1">
    <citation type="submission" date="2021-11" db="EMBL/GenBank/DDBJ databases">
        <title>Black yeast isolated from Biological Soil Crust.</title>
        <authorList>
            <person name="Kurbessoian T."/>
        </authorList>
    </citation>
    <scope>NUCLEOTIDE SEQUENCE [LARGE SCALE GENOMIC DNA]</scope>
    <source>
        <strain evidence="1 2">CCFEE 5522</strain>
    </source>
</reference>
<name>A0AAV9JT81_9PEZI</name>
<keyword evidence="2" id="KW-1185">Reference proteome</keyword>
<proteinExistence type="predicted"/>
<evidence type="ECO:0000313" key="2">
    <source>
        <dbReference type="Proteomes" id="UP001324427"/>
    </source>
</evidence>
<evidence type="ECO:0000313" key="1">
    <source>
        <dbReference type="EMBL" id="KAK4548267.1"/>
    </source>
</evidence>
<sequence>MSRSPLDTLPGEVHLTILSHLPDVATLHNFISASPNAYTQYCRFPGTVLCAILRKLPIDVAELALRICAIDCHPTAAKLLRSRASAKLLHAGDIAQAIEHFNPFFAAHPIPLLRSLADTAREIQGLTQWCQQRQEEECAGVFKLWPADAAGPTPQSAGGHSQRSRPAAAAIARALWQLSLYVAHMQHERRHNDVFGRWPPAGTAREQRHREQAVLRACGYDFDGLPLAELMMVLDVLGTLRAGGVGGGRLVRALRCEDGEAAEWVPDAWETIGAGGWLGAAWRGFMDAAF</sequence>
<evidence type="ECO:0008006" key="3">
    <source>
        <dbReference type="Google" id="ProtNLM"/>
    </source>
</evidence>
<protein>
    <recommendedName>
        <fullName evidence="3">F-box domain-containing protein</fullName>
    </recommendedName>
</protein>
<comment type="caution">
    <text evidence="1">The sequence shown here is derived from an EMBL/GenBank/DDBJ whole genome shotgun (WGS) entry which is preliminary data.</text>
</comment>
<dbReference type="Proteomes" id="UP001324427">
    <property type="component" value="Unassembled WGS sequence"/>
</dbReference>
<accession>A0AAV9JT81</accession>
<organism evidence="1 2">
    <name type="scientific">Oleoguttula mirabilis</name>
    <dbReference type="NCBI Taxonomy" id="1507867"/>
    <lineage>
        <taxon>Eukaryota</taxon>
        <taxon>Fungi</taxon>
        <taxon>Dikarya</taxon>
        <taxon>Ascomycota</taxon>
        <taxon>Pezizomycotina</taxon>
        <taxon>Dothideomycetes</taxon>
        <taxon>Dothideomycetidae</taxon>
        <taxon>Mycosphaerellales</taxon>
        <taxon>Teratosphaeriaceae</taxon>
        <taxon>Oleoguttula</taxon>
    </lineage>
</organism>
<gene>
    <name evidence="1" type="ORF">LTR36_010137</name>
</gene>
<dbReference type="AlphaFoldDB" id="A0AAV9JT81"/>